<dbReference type="NCBIfam" id="TIGR00093">
    <property type="entry name" value="pseudouridine synthase"/>
    <property type="match status" value="1"/>
</dbReference>
<sequence length="557" mass="61298">MSQDPADLPDPDHPEDGPDATASAPDDQGGERISKRLSRAGLCSRRDAERWIAEGRVSVNGRVLDTPAVTVRPGDRIVVDGQPVPEPEPTRVWRYHKPDGLVTTARDEKGRPTVFDNLPPELPRVVSVGRLDLTSEGLLLLTNDGALARHLELPATGWLRRYRVRVHGAPDEAQIAKLAQGIIVEGVEYGPIETVVDRSVGANTWLTVSLREGRNREVRRVMEHLGLPVSRLIRVAYGPFQLGKLEPGQVEEVPRRVLRDQLPGFFTADDAAAADGRPAAGPVRMRYDRLPRAARDAAPPSATKGGRGPERDAGGREESRRDPRAKPSARAARESVQRILGGSRPPERERPAGRPRPEERAALRAEGRSEGRDRDFRRQDDTRQDGESRRSAAPRGPRRPGGFRDRPEAAPGGEEARQPGAGIRLRSTRRTRPGYETERREREAERRQQDRTQAGPDRAPRGPDERRFTERSEGRGGRGDFQEQRRERGPGGASRGGPDRGPRGFGDDRARGDRPGGDRPRGDRSGRDRPGGDRPGGDRPGRPRPGGPGGKGADRRR</sequence>
<dbReference type="Gene3D" id="3.30.70.1560">
    <property type="entry name" value="Alpha-L RNA-binding motif"/>
    <property type="match status" value="1"/>
</dbReference>
<comment type="caution">
    <text evidence="9">The sequence shown here is derived from an EMBL/GenBank/DDBJ whole genome shotgun (WGS) entry which is preliminary data.</text>
</comment>
<dbReference type="Pfam" id="PF01479">
    <property type="entry name" value="S4"/>
    <property type="match status" value="1"/>
</dbReference>
<feature type="compositionally biased region" description="Basic and acidic residues" evidence="7">
    <location>
        <begin position="433"/>
        <end position="450"/>
    </location>
</feature>
<evidence type="ECO:0000256" key="5">
    <source>
        <dbReference type="PROSITE-ProRule" id="PRU00182"/>
    </source>
</evidence>
<dbReference type="PANTHER" id="PTHR47683:SF3">
    <property type="entry name" value="RIBOSOMAL LARGE SUBUNIT PSEUDOURIDINE SYNTHASE B"/>
    <property type="match status" value="1"/>
</dbReference>
<dbReference type="EMBL" id="JBHTCM010000027">
    <property type="protein sequence ID" value="MFC7335158.1"/>
    <property type="molecule type" value="Genomic_DNA"/>
</dbReference>
<dbReference type="EC" id="5.4.99.-" evidence="6"/>
<dbReference type="InterPro" id="IPR042092">
    <property type="entry name" value="PsdUridine_s_RsuA/RluB/E/F_cat"/>
</dbReference>
<dbReference type="Gene3D" id="3.10.290.10">
    <property type="entry name" value="RNA-binding S4 domain"/>
    <property type="match status" value="1"/>
</dbReference>
<dbReference type="InterPro" id="IPR020103">
    <property type="entry name" value="PsdUridine_synth_cat_dom_sf"/>
</dbReference>
<name>A0ABW2L1B6_9PROT</name>
<organism evidence="9 10">
    <name type="scientific">Rhodocista pekingensis</name>
    <dbReference type="NCBI Taxonomy" id="201185"/>
    <lineage>
        <taxon>Bacteria</taxon>
        <taxon>Pseudomonadati</taxon>
        <taxon>Pseudomonadota</taxon>
        <taxon>Alphaproteobacteria</taxon>
        <taxon>Rhodospirillales</taxon>
        <taxon>Azospirillaceae</taxon>
        <taxon>Rhodocista</taxon>
    </lineage>
</organism>
<evidence type="ECO:0000259" key="8">
    <source>
        <dbReference type="SMART" id="SM00363"/>
    </source>
</evidence>
<dbReference type="InterPro" id="IPR018496">
    <property type="entry name" value="PsdUridine_synth_RsuA/RluB_CS"/>
</dbReference>
<dbReference type="InterPro" id="IPR006145">
    <property type="entry name" value="PsdUridine_synth_RsuA/RluA"/>
</dbReference>
<feature type="compositionally biased region" description="Basic and acidic residues" evidence="7">
    <location>
        <begin position="458"/>
        <end position="489"/>
    </location>
</feature>
<evidence type="ECO:0000256" key="3">
    <source>
        <dbReference type="ARBA" id="ARBA00022884"/>
    </source>
</evidence>
<dbReference type="PROSITE" id="PS01149">
    <property type="entry name" value="PSI_RSU"/>
    <property type="match status" value="1"/>
</dbReference>
<dbReference type="SUPFAM" id="SSF55174">
    <property type="entry name" value="Alpha-L RNA-binding motif"/>
    <property type="match status" value="1"/>
</dbReference>
<feature type="region of interest" description="Disordered" evidence="7">
    <location>
        <begin position="291"/>
        <end position="557"/>
    </location>
</feature>
<dbReference type="InterPro" id="IPR000748">
    <property type="entry name" value="PsdUridine_synth_RsuA/RluB/E/F"/>
</dbReference>
<accession>A0ABW2L1B6</accession>
<dbReference type="InterPro" id="IPR036986">
    <property type="entry name" value="S4_RNA-bd_sf"/>
</dbReference>
<keyword evidence="3 5" id="KW-0694">RNA-binding</keyword>
<feature type="domain" description="RNA-binding S4" evidence="8">
    <location>
        <begin position="31"/>
        <end position="89"/>
    </location>
</feature>
<evidence type="ECO:0000256" key="2">
    <source>
        <dbReference type="ARBA" id="ARBA00008348"/>
    </source>
</evidence>
<dbReference type="PROSITE" id="PS50889">
    <property type="entry name" value="S4"/>
    <property type="match status" value="1"/>
</dbReference>
<gene>
    <name evidence="9" type="ORF">ACFQPS_18465</name>
</gene>
<reference evidence="10" key="1">
    <citation type="journal article" date="2019" name="Int. J. Syst. Evol. Microbiol.">
        <title>The Global Catalogue of Microorganisms (GCM) 10K type strain sequencing project: providing services to taxonomists for standard genome sequencing and annotation.</title>
        <authorList>
            <consortium name="The Broad Institute Genomics Platform"/>
            <consortium name="The Broad Institute Genome Sequencing Center for Infectious Disease"/>
            <person name="Wu L."/>
            <person name="Ma J."/>
        </authorList>
    </citation>
    <scope>NUCLEOTIDE SEQUENCE [LARGE SCALE GENOMIC DNA]</scope>
    <source>
        <strain evidence="10">CGMCC 1.16275</strain>
    </source>
</reference>
<protein>
    <recommendedName>
        <fullName evidence="6">Pseudouridine synthase</fullName>
        <ecNumber evidence="6">5.4.99.-</ecNumber>
    </recommendedName>
</protein>
<proteinExistence type="inferred from homology"/>
<comment type="catalytic activity">
    <reaction evidence="1">
        <text>a uridine in RNA = a pseudouridine in RNA</text>
        <dbReference type="Rhea" id="RHEA:48348"/>
        <dbReference type="Rhea" id="RHEA-COMP:12068"/>
        <dbReference type="Rhea" id="RHEA-COMP:12069"/>
        <dbReference type="ChEBI" id="CHEBI:65314"/>
        <dbReference type="ChEBI" id="CHEBI:65315"/>
    </reaction>
</comment>
<evidence type="ECO:0000256" key="1">
    <source>
        <dbReference type="ARBA" id="ARBA00000073"/>
    </source>
</evidence>
<dbReference type="InterPro" id="IPR020094">
    <property type="entry name" value="TruA/RsuA/RluB/E/F_N"/>
</dbReference>
<dbReference type="Pfam" id="PF00849">
    <property type="entry name" value="PseudoU_synth_2"/>
    <property type="match status" value="1"/>
</dbReference>
<feature type="compositionally biased region" description="Basic and acidic residues" evidence="7">
    <location>
        <begin position="307"/>
        <end position="336"/>
    </location>
</feature>
<dbReference type="SUPFAM" id="SSF55120">
    <property type="entry name" value="Pseudouridine synthase"/>
    <property type="match status" value="1"/>
</dbReference>
<keyword evidence="4 6" id="KW-0413">Isomerase</keyword>
<dbReference type="SMART" id="SM00363">
    <property type="entry name" value="S4"/>
    <property type="match status" value="1"/>
</dbReference>
<feature type="region of interest" description="Disordered" evidence="7">
    <location>
        <begin position="1"/>
        <end position="38"/>
    </location>
</feature>
<dbReference type="InterPro" id="IPR002942">
    <property type="entry name" value="S4_RNA-bd"/>
</dbReference>
<dbReference type="Proteomes" id="UP001596456">
    <property type="component" value="Unassembled WGS sequence"/>
</dbReference>
<dbReference type="InterPro" id="IPR050343">
    <property type="entry name" value="RsuA_PseudoU_synthase"/>
</dbReference>
<dbReference type="Gene3D" id="3.30.70.580">
    <property type="entry name" value="Pseudouridine synthase I, catalytic domain, N-terminal subdomain"/>
    <property type="match status" value="1"/>
</dbReference>
<evidence type="ECO:0000256" key="6">
    <source>
        <dbReference type="RuleBase" id="RU003887"/>
    </source>
</evidence>
<dbReference type="PANTHER" id="PTHR47683">
    <property type="entry name" value="PSEUDOURIDINE SYNTHASE FAMILY PROTEIN-RELATED"/>
    <property type="match status" value="1"/>
</dbReference>
<evidence type="ECO:0000313" key="9">
    <source>
        <dbReference type="EMBL" id="MFC7335158.1"/>
    </source>
</evidence>
<feature type="compositionally biased region" description="Basic and acidic residues" evidence="7">
    <location>
        <begin position="345"/>
        <end position="390"/>
    </location>
</feature>
<evidence type="ECO:0000256" key="7">
    <source>
        <dbReference type="SAM" id="MobiDB-lite"/>
    </source>
</evidence>
<comment type="similarity">
    <text evidence="2 6">Belongs to the pseudouridine synthase RsuA family.</text>
</comment>
<keyword evidence="10" id="KW-1185">Reference proteome</keyword>
<dbReference type="RefSeq" id="WP_377360696.1">
    <property type="nucleotide sequence ID" value="NZ_JBHTCM010000027.1"/>
</dbReference>
<evidence type="ECO:0000313" key="10">
    <source>
        <dbReference type="Proteomes" id="UP001596456"/>
    </source>
</evidence>
<feature type="compositionally biased region" description="Basic and acidic residues" evidence="7">
    <location>
        <begin position="497"/>
        <end position="541"/>
    </location>
</feature>
<dbReference type="CDD" id="cd00165">
    <property type="entry name" value="S4"/>
    <property type="match status" value="1"/>
</dbReference>
<evidence type="ECO:0000256" key="4">
    <source>
        <dbReference type="ARBA" id="ARBA00023235"/>
    </source>
</evidence>